<keyword evidence="3" id="KW-1185">Reference proteome</keyword>
<name>A0AAW1TWT1_9CUCU</name>
<feature type="region of interest" description="Disordered" evidence="1">
    <location>
        <begin position="128"/>
        <end position="162"/>
    </location>
</feature>
<dbReference type="EMBL" id="JARQZJ010000006">
    <property type="protein sequence ID" value="KAK9871619.1"/>
    <property type="molecule type" value="Genomic_DNA"/>
</dbReference>
<proteinExistence type="predicted"/>
<evidence type="ECO:0000256" key="1">
    <source>
        <dbReference type="SAM" id="MobiDB-lite"/>
    </source>
</evidence>
<gene>
    <name evidence="2" type="ORF">WA026_012999</name>
</gene>
<dbReference type="AlphaFoldDB" id="A0AAW1TWT1"/>
<protein>
    <submittedName>
        <fullName evidence="2">Uncharacterized protein</fullName>
    </submittedName>
</protein>
<organism evidence="2 3">
    <name type="scientific">Henosepilachna vigintioctopunctata</name>
    <dbReference type="NCBI Taxonomy" id="420089"/>
    <lineage>
        <taxon>Eukaryota</taxon>
        <taxon>Metazoa</taxon>
        <taxon>Ecdysozoa</taxon>
        <taxon>Arthropoda</taxon>
        <taxon>Hexapoda</taxon>
        <taxon>Insecta</taxon>
        <taxon>Pterygota</taxon>
        <taxon>Neoptera</taxon>
        <taxon>Endopterygota</taxon>
        <taxon>Coleoptera</taxon>
        <taxon>Polyphaga</taxon>
        <taxon>Cucujiformia</taxon>
        <taxon>Coccinelloidea</taxon>
        <taxon>Coccinellidae</taxon>
        <taxon>Epilachninae</taxon>
        <taxon>Epilachnini</taxon>
        <taxon>Henosepilachna</taxon>
    </lineage>
</organism>
<reference evidence="2 3" key="1">
    <citation type="submission" date="2023-03" db="EMBL/GenBank/DDBJ databases">
        <title>Genome insight into feeding habits of ladybird beetles.</title>
        <authorList>
            <person name="Li H.-S."/>
            <person name="Huang Y.-H."/>
            <person name="Pang H."/>
        </authorList>
    </citation>
    <scope>NUCLEOTIDE SEQUENCE [LARGE SCALE GENOMIC DNA]</scope>
    <source>
        <strain evidence="2">SYSU_2023b</strain>
        <tissue evidence="2">Whole body</tissue>
    </source>
</reference>
<comment type="caution">
    <text evidence="2">The sequence shown here is derived from an EMBL/GenBank/DDBJ whole genome shotgun (WGS) entry which is preliminary data.</text>
</comment>
<sequence>MDTSKLKSELMKHNKDVLIDIIITKCLPLKVSVSENLRNYVKNRCEDCADELPNACNNILQIENEIDQLKCSLRIPNTAKKSLKQLVQEIEKQTTYQETIISLLKGGVQKFEESLQAKTDVATSKEYSHAPTMFAQTPSTVRKSNSKMNSRGRQPTEGARRGTREIYYCF</sequence>
<evidence type="ECO:0000313" key="2">
    <source>
        <dbReference type="EMBL" id="KAK9871619.1"/>
    </source>
</evidence>
<accession>A0AAW1TWT1</accession>
<evidence type="ECO:0000313" key="3">
    <source>
        <dbReference type="Proteomes" id="UP001431783"/>
    </source>
</evidence>
<feature type="compositionally biased region" description="Polar residues" evidence="1">
    <location>
        <begin position="134"/>
        <end position="153"/>
    </location>
</feature>
<dbReference type="Proteomes" id="UP001431783">
    <property type="component" value="Unassembled WGS sequence"/>
</dbReference>